<organism evidence="1 2">
    <name type="scientific">Caerostris extrusa</name>
    <name type="common">Bark spider</name>
    <name type="synonym">Caerostris bankana</name>
    <dbReference type="NCBI Taxonomy" id="172846"/>
    <lineage>
        <taxon>Eukaryota</taxon>
        <taxon>Metazoa</taxon>
        <taxon>Ecdysozoa</taxon>
        <taxon>Arthropoda</taxon>
        <taxon>Chelicerata</taxon>
        <taxon>Arachnida</taxon>
        <taxon>Araneae</taxon>
        <taxon>Araneomorphae</taxon>
        <taxon>Entelegynae</taxon>
        <taxon>Araneoidea</taxon>
        <taxon>Araneidae</taxon>
        <taxon>Caerostris</taxon>
    </lineage>
</organism>
<dbReference type="EMBL" id="BPLR01006208">
    <property type="protein sequence ID" value="GIY08166.1"/>
    <property type="molecule type" value="Genomic_DNA"/>
</dbReference>
<proteinExistence type="predicted"/>
<dbReference type="Proteomes" id="UP001054945">
    <property type="component" value="Unassembled WGS sequence"/>
</dbReference>
<keyword evidence="2" id="KW-1185">Reference proteome</keyword>
<evidence type="ECO:0000313" key="1">
    <source>
        <dbReference type="EMBL" id="GIY08166.1"/>
    </source>
</evidence>
<sequence>MDVIRFGRQDYQSECGTGELSPCVFLCKGYVLQKKNHINLSTSSTIIKPLRSKITAIDFDLGRARFIMVEERRVSVTSAFQQSVIVRNADYSVILFCFRCIYMDETVGWLARLA</sequence>
<name>A0AAV4QIK4_CAEEX</name>
<comment type="caution">
    <text evidence="1">The sequence shown here is derived from an EMBL/GenBank/DDBJ whole genome shotgun (WGS) entry which is preliminary data.</text>
</comment>
<accession>A0AAV4QIK4</accession>
<protein>
    <submittedName>
        <fullName evidence="1">Uncharacterized protein</fullName>
    </submittedName>
</protein>
<dbReference type="AlphaFoldDB" id="A0AAV4QIK4"/>
<gene>
    <name evidence="1" type="ORF">CEXT_240601</name>
</gene>
<evidence type="ECO:0000313" key="2">
    <source>
        <dbReference type="Proteomes" id="UP001054945"/>
    </source>
</evidence>
<reference evidence="1 2" key="1">
    <citation type="submission" date="2021-06" db="EMBL/GenBank/DDBJ databases">
        <title>Caerostris extrusa draft genome.</title>
        <authorList>
            <person name="Kono N."/>
            <person name="Arakawa K."/>
        </authorList>
    </citation>
    <scope>NUCLEOTIDE SEQUENCE [LARGE SCALE GENOMIC DNA]</scope>
</reference>